<proteinExistence type="predicted"/>
<dbReference type="AlphaFoldDB" id="A0A9P7GS00"/>
<feature type="signal peptide" evidence="2">
    <location>
        <begin position="1"/>
        <end position="21"/>
    </location>
</feature>
<feature type="region of interest" description="Disordered" evidence="1">
    <location>
        <begin position="66"/>
        <end position="171"/>
    </location>
</feature>
<accession>A0A9P7GS00</accession>
<evidence type="ECO:0000256" key="1">
    <source>
        <dbReference type="SAM" id="MobiDB-lite"/>
    </source>
</evidence>
<reference evidence="3" key="1">
    <citation type="submission" date="2021-04" db="EMBL/GenBank/DDBJ databases">
        <title>Draft genome of Fusarium avenaceum strain F156N33, isolated from an atmospheric sample in Virginia.</title>
        <authorList>
            <person name="Yang S."/>
            <person name="Vinatzer B.A."/>
            <person name="Coleman J."/>
        </authorList>
    </citation>
    <scope>NUCLEOTIDE SEQUENCE</scope>
    <source>
        <strain evidence="3">F156N33</strain>
    </source>
</reference>
<evidence type="ECO:0000313" key="4">
    <source>
        <dbReference type="Proteomes" id="UP000782241"/>
    </source>
</evidence>
<feature type="compositionally biased region" description="Polar residues" evidence="1">
    <location>
        <begin position="112"/>
        <end position="150"/>
    </location>
</feature>
<evidence type="ECO:0000256" key="2">
    <source>
        <dbReference type="SAM" id="SignalP"/>
    </source>
</evidence>
<feature type="compositionally biased region" description="Low complexity" evidence="1">
    <location>
        <begin position="90"/>
        <end position="111"/>
    </location>
</feature>
<dbReference type="Proteomes" id="UP000782241">
    <property type="component" value="Unassembled WGS sequence"/>
</dbReference>
<keyword evidence="4" id="KW-1185">Reference proteome</keyword>
<feature type="compositionally biased region" description="Low complexity" evidence="1">
    <location>
        <begin position="152"/>
        <end position="171"/>
    </location>
</feature>
<organism evidence="3 4">
    <name type="scientific">Fusarium avenaceum</name>
    <dbReference type="NCBI Taxonomy" id="40199"/>
    <lineage>
        <taxon>Eukaryota</taxon>
        <taxon>Fungi</taxon>
        <taxon>Dikarya</taxon>
        <taxon>Ascomycota</taxon>
        <taxon>Pezizomycotina</taxon>
        <taxon>Sordariomycetes</taxon>
        <taxon>Hypocreomycetidae</taxon>
        <taxon>Hypocreales</taxon>
        <taxon>Nectriaceae</taxon>
        <taxon>Fusarium</taxon>
        <taxon>Fusarium tricinctum species complex</taxon>
    </lineage>
</organism>
<comment type="caution">
    <text evidence="3">The sequence shown here is derived from an EMBL/GenBank/DDBJ whole genome shotgun (WGS) entry which is preliminary data.</text>
</comment>
<name>A0A9P7GS00_9HYPO</name>
<feature type="compositionally biased region" description="Low complexity" evidence="1">
    <location>
        <begin position="66"/>
        <end position="78"/>
    </location>
</feature>
<gene>
    <name evidence="3" type="ORF">KAF25_008936</name>
</gene>
<feature type="chain" id="PRO_5040302019" description="Apple domain-containing protein" evidence="2">
    <location>
        <begin position="22"/>
        <end position="272"/>
    </location>
</feature>
<evidence type="ECO:0000313" key="3">
    <source>
        <dbReference type="EMBL" id="KAG5655817.1"/>
    </source>
</evidence>
<sequence length="272" mass="27851">MPSINTFITALVAGLTIGVQAGPCRPHAPSSSALQPQVTTTRQVESAAGTSVAYTDAVSISEPGASLSTTVQVTSSTEAESKPESTSVISSLATDSTTESTSSSDEIVSSALPTTAESSAAPYTTSEAEAVPSTTSEAEVIPSTTSSEPKTTLDTSTIAPTTTSAYSTTTTSQASTTSAAASSECPPLSQLSCGLAGLYTNSDSHLIQVLYDTDLDGCWELCTKNDKCKSIGITTADQCEIYDTAVAGMGFSAQEGWYFSVYDACCHQATTE</sequence>
<dbReference type="EMBL" id="JAGPUO010000026">
    <property type="protein sequence ID" value="KAG5655817.1"/>
    <property type="molecule type" value="Genomic_DNA"/>
</dbReference>
<evidence type="ECO:0008006" key="5">
    <source>
        <dbReference type="Google" id="ProtNLM"/>
    </source>
</evidence>
<protein>
    <recommendedName>
        <fullName evidence="5">Apple domain-containing protein</fullName>
    </recommendedName>
</protein>
<keyword evidence="2" id="KW-0732">Signal</keyword>